<evidence type="ECO:0000313" key="2">
    <source>
        <dbReference type="Proteomes" id="UP000053424"/>
    </source>
</evidence>
<protein>
    <submittedName>
        <fullName evidence="1">Uncharacterized protein</fullName>
    </submittedName>
</protein>
<proteinExistence type="predicted"/>
<dbReference type="AlphaFoldDB" id="A0A0C2XPI8"/>
<reference evidence="1 2" key="1">
    <citation type="submission" date="2014-04" db="EMBL/GenBank/DDBJ databases">
        <authorList>
            <consortium name="DOE Joint Genome Institute"/>
            <person name="Kuo A."/>
            <person name="Gay G."/>
            <person name="Dore J."/>
            <person name="Kohler A."/>
            <person name="Nagy L.G."/>
            <person name="Floudas D."/>
            <person name="Copeland A."/>
            <person name="Barry K.W."/>
            <person name="Cichocki N."/>
            <person name="Veneault-Fourrey C."/>
            <person name="LaButti K."/>
            <person name="Lindquist E.A."/>
            <person name="Lipzen A."/>
            <person name="Lundell T."/>
            <person name="Morin E."/>
            <person name="Murat C."/>
            <person name="Sun H."/>
            <person name="Tunlid A."/>
            <person name="Henrissat B."/>
            <person name="Grigoriev I.V."/>
            <person name="Hibbett D.S."/>
            <person name="Martin F."/>
            <person name="Nordberg H.P."/>
            <person name="Cantor M.N."/>
            <person name="Hua S.X."/>
        </authorList>
    </citation>
    <scope>NUCLEOTIDE SEQUENCE [LARGE SCALE GENOMIC DNA]</scope>
    <source>
        <strain evidence="2">h7</strain>
    </source>
</reference>
<reference evidence="2" key="2">
    <citation type="submission" date="2015-01" db="EMBL/GenBank/DDBJ databases">
        <title>Evolutionary Origins and Diversification of the Mycorrhizal Mutualists.</title>
        <authorList>
            <consortium name="DOE Joint Genome Institute"/>
            <consortium name="Mycorrhizal Genomics Consortium"/>
            <person name="Kohler A."/>
            <person name="Kuo A."/>
            <person name="Nagy L.G."/>
            <person name="Floudas D."/>
            <person name="Copeland A."/>
            <person name="Barry K.W."/>
            <person name="Cichocki N."/>
            <person name="Veneault-Fourrey C."/>
            <person name="LaButti K."/>
            <person name="Lindquist E.A."/>
            <person name="Lipzen A."/>
            <person name="Lundell T."/>
            <person name="Morin E."/>
            <person name="Murat C."/>
            <person name="Riley R."/>
            <person name="Ohm R."/>
            <person name="Sun H."/>
            <person name="Tunlid A."/>
            <person name="Henrissat B."/>
            <person name="Grigoriev I.V."/>
            <person name="Hibbett D.S."/>
            <person name="Martin F."/>
        </authorList>
    </citation>
    <scope>NUCLEOTIDE SEQUENCE [LARGE SCALE GENOMIC DNA]</scope>
    <source>
        <strain evidence="2">h7</strain>
    </source>
</reference>
<organism evidence="1 2">
    <name type="scientific">Hebeloma cylindrosporum</name>
    <dbReference type="NCBI Taxonomy" id="76867"/>
    <lineage>
        <taxon>Eukaryota</taxon>
        <taxon>Fungi</taxon>
        <taxon>Dikarya</taxon>
        <taxon>Basidiomycota</taxon>
        <taxon>Agaricomycotina</taxon>
        <taxon>Agaricomycetes</taxon>
        <taxon>Agaricomycetidae</taxon>
        <taxon>Agaricales</taxon>
        <taxon>Agaricineae</taxon>
        <taxon>Hymenogastraceae</taxon>
        <taxon>Hebeloma</taxon>
    </lineage>
</organism>
<dbReference type="Proteomes" id="UP000053424">
    <property type="component" value="Unassembled WGS sequence"/>
</dbReference>
<name>A0A0C2XPI8_HEBCY</name>
<dbReference type="HOGENOM" id="CLU_1886005_0_0_1"/>
<gene>
    <name evidence="1" type="ORF">M413DRAFT_192871</name>
</gene>
<keyword evidence="2" id="KW-1185">Reference proteome</keyword>
<accession>A0A0C2XPI8</accession>
<dbReference type="EMBL" id="KN831785">
    <property type="protein sequence ID" value="KIM39548.1"/>
    <property type="molecule type" value="Genomic_DNA"/>
</dbReference>
<sequence>MSTVGFPNPLVSAFDIPPFSHVPRSKRSPRLTNSSLSNPCRLVFPFASRPFSFRCIKRNGDSSRFSARIISEIKNPWVVAFQKMKSEQEPQNPLGTMHGFPFGPRDEHAVPALSAFQNIALVGSVEVRFTDDNNE</sequence>
<evidence type="ECO:0000313" key="1">
    <source>
        <dbReference type="EMBL" id="KIM39548.1"/>
    </source>
</evidence>